<feature type="domain" description="ABC transporter" evidence="8">
    <location>
        <begin position="4"/>
        <end position="254"/>
    </location>
</feature>
<evidence type="ECO:0000256" key="5">
    <source>
        <dbReference type="ARBA" id="ARBA00022741"/>
    </source>
</evidence>
<keyword evidence="10" id="KW-1185">Reference proteome</keyword>
<dbReference type="Gene3D" id="3.40.50.300">
    <property type="entry name" value="P-loop containing nucleotide triphosphate hydrolases"/>
    <property type="match status" value="1"/>
</dbReference>
<dbReference type="GO" id="GO:0015833">
    <property type="term" value="P:peptide transport"/>
    <property type="evidence" value="ECO:0007669"/>
    <property type="project" value="InterPro"/>
</dbReference>
<evidence type="ECO:0000256" key="6">
    <source>
        <dbReference type="ARBA" id="ARBA00022840"/>
    </source>
</evidence>
<evidence type="ECO:0000256" key="4">
    <source>
        <dbReference type="ARBA" id="ARBA00022475"/>
    </source>
</evidence>
<dbReference type="PANTHER" id="PTHR43297:SF2">
    <property type="entry name" value="DIPEPTIDE TRANSPORT ATP-BINDING PROTEIN DPPD"/>
    <property type="match status" value="1"/>
</dbReference>
<sequence>MSLLNVENLCIDIPGTRGTLHAVRGVSFHVDKGETLCIVGESGCGKSLTSHALLGLSPRIAKVQAAALSFDGTDLRKLRERDWQKLRGLRLSMIFQDPMTSLNPSFTIGALLTEVYRRHHPASAAQARDRAIEILQKVGIGNAEERLAQYPHQLSGGLRQRVMIAMGLICGPDLLIADEPTTALDVNIQLQILRLLQDLKRDMGLGILFVTHDLGLVARFADRVAVMYAGRIVETAPVAELFAKPCHPYTRALINCIPVPGKTQPGAPLGAIPGVVPSLIGPQQGCAFRDRCTHATPLCASRLKRQQDGGSHVYECHYTPEETAA</sequence>
<proteinExistence type="inferred from homology"/>
<comment type="subcellular location">
    <subcellularLocation>
        <location evidence="1">Cell inner membrane</location>
        <topology evidence="1">Peripheral membrane protein</topology>
    </subcellularLocation>
</comment>
<dbReference type="PROSITE" id="PS50893">
    <property type="entry name" value="ABC_TRANSPORTER_2"/>
    <property type="match status" value="1"/>
</dbReference>
<dbReference type="OrthoDB" id="7957282at2"/>
<comment type="similarity">
    <text evidence="2">Belongs to the ABC transporter superfamily.</text>
</comment>
<dbReference type="InterPro" id="IPR027417">
    <property type="entry name" value="P-loop_NTPase"/>
</dbReference>
<dbReference type="AlphaFoldDB" id="A0A2M8J408"/>
<dbReference type="InterPro" id="IPR013563">
    <property type="entry name" value="Oligopep_ABC_C"/>
</dbReference>
<dbReference type="NCBIfam" id="TIGR01727">
    <property type="entry name" value="oligo_HPY"/>
    <property type="match status" value="1"/>
</dbReference>
<dbReference type="FunFam" id="3.40.50.300:FF:000016">
    <property type="entry name" value="Oligopeptide ABC transporter ATP-binding component"/>
    <property type="match status" value="1"/>
</dbReference>
<dbReference type="InterPro" id="IPR050388">
    <property type="entry name" value="ABC_Ni/Peptide_Import"/>
</dbReference>
<dbReference type="InterPro" id="IPR003439">
    <property type="entry name" value="ABC_transporter-like_ATP-bd"/>
</dbReference>
<dbReference type="RefSeq" id="WP_100161703.1">
    <property type="nucleotide sequence ID" value="NZ_PGTB01000013.1"/>
</dbReference>
<gene>
    <name evidence="9" type="ORF">CVM52_06525</name>
</gene>
<dbReference type="Proteomes" id="UP000231553">
    <property type="component" value="Unassembled WGS sequence"/>
</dbReference>
<dbReference type="SMART" id="SM00382">
    <property type="entry name" value="AAA"/>
    <property type="match status" value="1"/>
</dbReference>
<organism evidence="9 10">
    <name type="scientific">Pseudooceanicola lipolyticus</name>
    <dbReference type="NCBI Taxonomy" id="2029104"/>
    <lineage>
        <taxon>Bacteria</taxon>
        <taxon>Pseudomonadati</taxon>
        <taxon>Pseudomonadota</taxon>
        <taxon>Alphaproteobacteria</taxon>
        <taxon>Rhodobacterales</taxon>
        <taxon>Paracoccaceae</taxon>
        <taxon>Pseudooceanicola</taxon>
    </lineage>
</organism>
<dbReference type="GO" id="GO:0016887">
    <property type="term" value="F:ATP hydrolysis activity"/>
    <property type="evidence" value="ECO:0007669"/>
    <property type="project" value="InterPro"/>
</dbReference>
<keyword evidence="6 9" id="KW-0067">ATP-binding</keyword>
<evidence type="ECO:0000313" key="9">
    <source>
        <dbReference type="EMBL" id="PJE37521.1"/>
    </source>
</evidence>
<comment type="caution">
    <text evidence="9">The sequence shown here is derived from an EMBL/GenBank/DDBJ whole genome shotgun (WGS) entry which is preliminary data.</text>
</comment>
<reference evidence="9 10" key="1">
    <citation type="journal article" date="2018" name="Int. J. Syst. Evol. Microbiol.">
        <title>Pseudooceanicola lipolyticus sp. nov., a marine alphaproteobacterium, reclassification of Oceanicola flagellatus as Pseudooceanicola flagellatus comb. nov. and emended description of the genus Pseudooceanicola.</title>
        <authorList>
            <person name="Huang M.-M."/>
            <person name="Guo L.-L."/>
            <person name="Wu Y.-H."/>
            <person name="Lai Q.-L."/>
            <person name="Shao Z.-Z."/>
            <person name="Wang C.-S."/>
            <person name="Wu M."/>
            <person name="Xu X.-W."/>
        </authorList>
    </citation>
    <scope>NUCLEOTIDE SEQUENCE [LARGE SCALE GENOMIC DNA]</scope>
    <source>
        <strain evidence="9 10">157</strain>
    </source>
</reference>
<dbReference type="CDD" id="cd03257">
    <property type="entry name" value="ABC_NikE_OppD_transporters"/>
    <property type="match status" value="1"/>
</dbReference>
<name>A0A2M8J408_9RHOB</name>
<dbReference type="PANTHER" id="PTHR43297">
    <property type="entry name" value="OLIGOPEPTIDE TRANSPORT ATP-BINDING PROTEIN APPD"/>
    <property type="match status" value="1"/>
</dbReference>
<dbReference type="Pfam" id="PF00005">
    <property type="entry name" value="ABC_tran"/>
    <property type="match status" value="1"/>
</dbReference>
<dbReference type="GO" id="GO:0005886">
    <property type="term" value="C:plasma membrane"/>
    <property type="evidence" value="ECO:0007669"/>
    <property type="project" value="UniProtKB-SubCell"/>
</dbReference>
<evidence type="ECO:0000256" key="3">
    <source>
        <dbReference type="ARBA" id="ARBA00022448"/>
    </source>
</evidence>
<evidence type="ECO:0000313" key="10">
    <source>
        <dbReference type="Proteomes" id="UP000231553"/>
    </source>
</evidence>
<keyword evidence="4" id="KW-1003">Cell membrane</keyword>
<evidence type="ECO:0000256" key="1">
    <source>
        <dbReference type="ARBA" id="ARBA00004417"/>
    </source>
</evidence>
<dbReference type="GO" id="GO:0055085">
    <property type="term" value="P:transmembrane transport"/>
    <property type="evidence" value="ECO:0007669"/>
    <property type="project" value="UniProtKB-ARBA"/>
</dbReference>
<dbReference type="InterPro" id="IPR003593">
    <property type="entry name" value="AAA+_ATPase"/>
</dbReference>
<protein>
    <submittedName>
        <fullName evidence="9">ABC transporter ATP-binding protein</fullName>
    </submittedName>
</protein>
<dbReference type="Pfam" id="PF08352">
    <property type="entry name" value="oligo_HPY"/>
    <property type="match status" value="1"/>
</dbReference>
<keyword evidence="7" id="KW-0472">Membrane</keyword>
<dbReference type="GO" id="GO:0005524">
    <property type="term" value="F:ATP binding"/>
    <property type="evidence" value="ECO:0007669"/>
    <property type="project" value="UniProtKB-KW"/>
</dbReference>
<keyword evidence="5" id="KW-0547">Nucleotide-binding</keyword>
<dbReference type="SUPFAM" id="SSF52540">
    <property type="entry name" value="P-loop containing nucleoside triphosphate hydrolases"/>
    <property type="match status" value="1"/>
</dbReference>
<evidence type="ECO:0000259" key="8">
    <source>
        <dbReference type="PROSITE" id="PS50893"/>
    </source>
</evidence>
<dbReference type="EMBL" id="PGTB01000013">
    <property type="protein sequence ID" value="PJE37521.1"/>
    <property type="molecule type" value="Genomic_DNA"/>
</dbReference>
<keyword evidence="3" id="KW-0813">Transport</keyword>
<evidence type="ECO:0000256" key="7">
    <source>
        <dbReference type="ARBA" id="ARBA00023136"/>
    </source>
</evidence>
<evidence type="ECO:0000256" key="2">
    <source>
        <dbReference type="ARBA" id="ARBA00005417"/>
    </source>
</evidence>
<accession>A0A2M8J408</accession>